<dbReference type="InterPro" id="IPR016181">
    <property type="entry name" value="Acyl_CoA_acyltransferase"/>
</dbReference>
<dbReference type="Gene3D" id="3.40.630.30">
    <property type="match status" value="2"/>
</dbReference>
<keyword evidence="2" id="KW-0808">Transferase</keyword>
<organism evidence="2 3">
    <name type="scientific">Drosophila willistoni</name>
    <name type="common">Fruit fly</name>
    <dbReference type="NCBI Taxonomy" id="7260"/>
    <lineage>
        <taxon>Eukaryota</taxon>
        <taxon>Metazoa</taxon>
        <taxon>Ecdysozoa</taxon>
        <taxon>Arthropoda</taxon>
        <taxon>Hexapoda</taxon>
        <taxon>Insecta</taxon>
        <taxon>Pterygota</taxon>
        <taxon>Neoptera</taxon>
        <taxon>Endopterygota</taxon>
        <taxon>Diptera</taxon>
        <taxon>Brachycera</taxon>
        <taxon>Muscomorpha</taxon>
        <taxon>Ephydroidea</taxon>
        <taxon>Drosophilidae</taxon>
        <taxon>Drosophila</taxon>
        <taxon>Sophophora</taxon>
    </lineage>
</organism>
<dbReference type="PANTHER" id="PTHR20958:SF10">
    <property type="entry name" value="GH05617P-RELATED"/>
    <property type="match status" value="1"/>
</dbReference>
<dbReference type="InterPro" id="IPR000182">
    <property type="entry name" value="GNAT_dom"/>
</dbReference>
<evidence type="ECO:0000313" key="2">
    <source>
        <dbReference type="EMBL" id="EDW76590.1"/>
    </source>
</evidence>
<evidence type="ECO:0000259" key="1">
    <source>
        <dbReference type="PROSITE" id="PS51186"/>
    </source>
</evidence>
<reference evidence="2 3" key="1">
    <citation type="journal article" date="2007" name="Nature">
        <title>Evolution of genes and genomes on the Drosophila phylogeny.</title>
        <authorList>
            <consortium name="Drosophila 12 Genomes Consortium"/>
            <person name="Clark A.G."/>
            <person name="Eisen M.B."/>
            <person name="Smith D.R."/>
            <person name="Bergman C.M."/>
            <person name="Oliver B."/>
            <person name="Markow T.A."/>
            <person name="Kaufman T.C."/>
            <person name="Kellis M."/>
            <person name="Gelbart W."/>
            <person name="Iyer V.N."/>
            <person name="Pollard D.A."/>
            <person name="Sackton T.B."/>
            <person name="Larracuente A.M."/>
            <person name="Singh N.D."/>
            <person name="Abad J.P."/>
            <person name="Abt D.N."/>
            <person name="Adryan B."/>
            <person name="Aguade M."/>
            <person name="Akashi H."/>
            <person name="Anderson W.W."/>
            <person name="Aquadro C.F."/>
            <person name="Ardell D.H."/>
            <person name="Arguello R."/>
            <person name="Artieri C.G."/>
            <person name="Barbash D.A."/>
            <person name="Barker D."/>
            <person name="Barsanti P."/>
            <person name="Batterham P."/>
            <person name="Batzoglou S."/>
            <person name="Begun D."/>
            <person name="Bhutkar A."/>
            <person name="Blanco E."/>
            <person name="Bosak S.A."/>
            <person name="Bradley R.K."/>
            <person name="Brand A.D."/>
            <person name="Brent M.R."/>
            <person name="Brooks A.N."/>
            <person name="Brown R.H."/>
            <person name="Butlin R.K."/>
            <person name="Caggese C."/>
            <person name="Calvi B.R."/>
            <person name="Bernardo de Carvalho A."/>
            <person name="Caspi A."/>
            <person name="Castrezana S."/>
            <person name="Celniker S.E."/>
            <person name="Chang J.L."/>
            <person name="Chapple C."/>
            <person name="Chatterji S."/>
            <person name="Chinwalla A."/>
            <person name="Civetta A."/>
            <person name="Clifton S.W."/>
            <person name="Comeron J.M."/>
            <person name="Costello J.C."/>
            <person name="Coyne J.A."/>
            <person name="Daub J."/>
            <person name="David R.G."/>
            <person name="Delcher A.L."/>
            <person name="Delehaunty K."/>
            <person name="Do C.B."/>
            <person name="Ebling H."/>
            <person name="Edwards K."/>
            <person name="Eickbush T."/>
            <person name="Evans J.D."/>
            <person name="Filipski A."/>
            <person name="Findeiss S."/>
            <person name="Freyhult E."/>
            <person name="Fulton L."/>
            <person name="Fulton R."/>
            <person name="Garcia A.C."/>
            <person name="Gardiner A."/>
            <person name="Garfield D.A."/>
            <person name="Garvin B.E."/>
            <person name="Gibson G."/>
            <person name="Gilbert D."/>
            <person name="Gnerre S."/>
            <person name="Godfrey J."/>
            <person name="Good R."/>
            <person name="Gotea V."/>
            <person name="Gravely B."/>
            <person name="Greenberg A.J."/>
            <person name="Griffiths-Jones S."/>
            <person name="Gross S."/>
            <person name="Guigo R."/>
            <person name="Gustafson E.A."/>
            <person name="Haerty W."/>
            <person name="Hahn M.W."/>
            <person name="Halligan D.L."/>
            <person name="Halpern A.L."/>
            <person name="Halter G.M."/>
            <person name="Han M.V."/>
            <person name="Heger A."/>
            <person name="Hillier L."/>
            <person name="Hinrichs A.S."/>
            <person name="Holmes I."/>
            <person name="Hoskins R.A."/>
            <person name="Hubisz M.J."/>
            <person name="Hultmark D."/>
            <person name="Huntley M.A."/>
            <person name="Jaffe D.B."/>
            <person name="Jagadeeshan S."/>
            <person name="Jeck W.R."/>
            <person name="Johnson J."/>
            <person name="Jones C.D."/>
            <person name="Jordan W.C."/>
            <person name="Karpen G.H."/>
            <person name="Kataoka E."/>
            <person name="Keightley P.D."/>
            <person name="Kheradpour P."/>
            <person name="Kirkness E.F."/>
            <person name="Koerich L.B."/>
            <person name="Kristiansen K."/>
            <person name="Kudrna D."/>
            <person name="Kulathinal R.J."/>
            <person name="Kumar S."/>
            <person name="Kwok R."/>
            <person name="Lander E."/>
            <person name="Langley C.H."/>
            <person name="Lapoint R."/>
            <person name="Lazzaro B.P."/>
            <person name="Lee S.J."/>
            <person name="Levesque L."/>
            <person name="Li R."/>
            <person name="Lin C.F."/>
            <person name="Lin M.F."/>
            <person name="Lindblad-Toh K."/>
            <person name="Llopart A."/>
            <person name="Long M."/>
            <person name="Low L."/>
            <person name="Lozovsky E."/>
            <person name="Lu J."/>
            <person name="Luo M."/>
            <person name="Machado C.A."/>
            <person name="Makalowski W."/>
            <person name="Marzo M."/>
            <person name="Matsuda M."/>
            <person name="Matzkin L."/>
            <person name="McAllister B."/>
            <person name="McBride C.S."/>
            <person name="McKernan B."/>
            <person name="McKernan K."/>
            <person name="Mendez-Lago M."/>
            <person name="Minx P."/>
            <person name="Mollenhauer M.U."/>
            <person name="Montooth K."/>
            <person name="Mount S.M."/>
            <person name="Mu X."/>
            <person name="Myers E."/>
            <person name="Negre B."/>
            <person name="Newfeld S."/>
            <person name="Nielsen R."/>
            <person name="Noor M.A."/>
            <person name="O'Grady P."/>
            <person name="Pachter L."/>
            <person name="Papaceit M."/>
            <person name="Parisi M.J."/>
            <person name="Parisi M."/>
            <person name="Parts L."/>
            <person name="Pedersen J.S."/>
            <person name="Pesole G."/>
            <person name="Phillippy A.M."/>
            <person name="Ponting C.P."/>
            <person name="Pop M."/>
            <person name="Porcelli D."/>
            <person name="Powell J.R."/>
            <person name="Prohaska S."/>
            <person name="Pruitt K."/>
            <person name="Puig M."/>
            <person name="Quesneville H."/>
            <person name="Ram K.R."/>
            <person name="Rand D."/>
            <person name="Rasmussen M.D."/>
            <person name="Reed L.K."/>
            <person name="Reenan R."/>
            <person name="Reily A."/>
            <person name="Remington K.A."/>
            <person name="Rieger T.T."/>
            <person name="Ritchie M.G."/>
            <person name="Robin C."/>
            <person name="Rogers Y.H."/>
            <person name="Rohde C."/>
            <person name="Rozas J."/>
            <person name="Rubenfield M.J."/>
            <person name="Ruiz A."/>
            <person name="Russo S."/>
            <person name="Salzberg S.L."/>
            <person name="Sanchez-Gracia A."/>
            <person name="Saranga D.J."/>
            <person name="Sato H."/>
            <person name="Schaeffer S.W."/>
            <person name="Schatz M.C."/>
            <person name="Schlenke T."/>
            <person name="Schwartz R."/>
            <person name="Segarra C."/>
            <person name="Singh R.S."/>
            <person name="Sirot L."/>
            <person name="Sirota M."/>
            <person name="Sisneros N.B."/>
            <person name="Smith C.D."/>
            <person name="Smith T.F."/>
            <person name="Spieth J."/>
            <person name="Stage D.E."/>
            <person name="Stark A."/>
            <person name="Stephan W."/>
            <person name="Strausberg R.L."/>
            <person name="Strempel S."/>
            <person name="Sturgill D."/>
            <person name="Sutton G."/>
            <person name="Sutton G.G."/>
            <person name="Tao W."/>
            <person name="Teichmann S."/>
            <person name="Tobari Y.N."/>
            <person name="Tomimura Y."/>
            <person name="Tsolas J.M."/>
            <person name="Valente V.L."/>
            <person name="Venter E."/>
            <person name="Venter J.C."/>
            <person name="Vicario S."/>
            <person name="Vieira F.G."/>
            <person name="Vilella A.J."/>
            <person name="Villasante A."/>
            <person name="Walenz B."/>
            <person name="Wang J."/>
            <person name="Wasserman M."/>
            <person name="Watts T."/>
            <person name="Wilson D."/>
            <person name="Wilson R.K."/>
            <person name="Wing R.A."/>
            <person name="Wolfner M.F."/>
            <person name="Wong A."/>
            <person name="Wong G.K."/>
            <person name="Wu C.I."/>
            <person name="Wu G."/>
            <person name="Yamamoto D."/>
            <person name="Yang H.P."/>
            <person name="Yang S.P."/>
            <person name="Yorke J.A."/>
            <person name="Yoshida K."/>
            <person name="Zdobnov E."/>
            <person name="Zhang P."/>
            <person name="Zhang Y."/>
            <person name="Zimin A.V."/>
            <person name="Baldwin J."/>
            <person name="Abdouelleil A."/>
            <person name="Abdulkadir J."/>
            <person name="Abebe A."/>
            <person name="Abera B."/>
            <person name="Abreu J."/>
            <person name="Acer S.C."/>
            <person name="Aftuck L."/>
            <person name="Alexander A."/>
            <person name="An P."/>
            <person name="Anderson E."/>
            <person name="Anderson S."/>
            <person name="Arachi H."/>
            <person name="Azer M."/>
            <person name="Bachantsang P."/>
            <person name="Barry A."/>
            <person name="Bayul T."/>
            <person name="Berlin A."/>
            <person name="Bessette D."/>
            <person name="Bloom T."/>
            <person name="Blye J."/>
            <person name="Boguslavskiy L."/>
            <person name="Bonnet C."/>
            <person name="Boukhgalter B."/>
            <person name="Bourzgui I."/>
            <person name="Brown A."/>
            <person name="Cahill P."/>
            <person name="Channer S."/>
            <person name="Cheshatsang Y."/>
            <person name="Chuda L."/>
            <person name="Citroen M."/>
            <person name="Collymore A."/>
            <person name="Cooke P."/>
            <person name="Costello M."/>
            <person name="D'Aco K."/>
            <person name="Daza R."/>
            <person name="De Haan G."/>
            <person name="DeGray S."/>
            <person name="DeMaso C."/>
            <person name="Dhargay N."/>
            <person name="Dooley K."/>
            <person name="Dooley E."/>
            <person name="Doricent M."/>
            <person name="Dorje P."/>
            <person name="Dorjee K."/>
            <person name="Dupes A."/>
            <person name="Elong R."/>
            <person name="Falk J."/>
            <person name="Farina A."/>
            <person name="Faro S."/>
            <person name="Ferguson D."/>
            <person name="Fisher S."/>
            <person name="Foley C.D."/>
            <person name="Franke A."/>
            <person name="Friedrich D."/>
            <person name="Gadbois L."/>
            <person name="Gearin G."/>
            <person name="Gearin C.R."/>
            <person name="Giannoukos G."/>
            <person name="Goode T."/>
            <person name="Graham J."/>
            <person name="Grandbois E."/>
            <person name="Grewal S."/>
            <person name="Gyaltsen K."/>
            <person name="Hafez N."/>
            <person name="Hagos B."/>
            <person name="Hall J."/>
            <person name="Henson C."/>
            <person name="Hollinger A."/>
            <person name="Honan T."/>
            <person name="Huard M.D."/>
            <person name="Hughes L."/>
            <person name="Hurhula B."/>
            <person name="Husby M.E."/>
            <person name="Kamat A."/>
            <person name="Kanga B."/>
            <person name="Kashin S."/>
            <person name="Khazanovich D."/>
            <person name="Kisner P."/>
            <person name="Lance K."/>
            <person name="Lara M."/>
            <person name="Lee W."/>
            <person name="Lennon N."/>
            <person name="Letendre F."/>
            <person name="LeVine R."/>
            <person name="Lipovsky A."/>
            <person name="Liu X."/>
            <person name="Liu J."/>
            <person name="Liu S."/>
            <person name="Lokyitsang T."/>
            <person name="Lokyitsang Y."/>
            <person name="Lubonja R."/>
            <person name="Lui A."/>
            <person name="MacDonald P."/>
            <person name="Magnisalis V."/>
            <person name="Maru K."/>
            <person name="Matthews C."/>
            <person name="McCusker W."/>
            <person name="McDonough S."/>
            <person name="Mehta T."/>
            <person name="Meldrim J."/>
            <person name="Meneus L."/>
            <person name="Mihai O."/>
            <person name="Mihalev A."/>
            <person name="Mihova T."/>
            <person name="Mittelman R."/>
            <person name="Mlenga V."/>
            <person name="Montmayeur A."/>
            <person name="Mulrain L."/>
            <person name="Navidi A."/>
            <person name="Naylor J."/>
            <person name="Negash T."/>
            <person name="Nguyen T."/>
            <person name="Nguyen N."/>
            <person name="Nicol R."/>
            <person name="Norbu C."/>
            <person name="Norbu N."/>
            <person name="Novod N."/>
            <person name="O'Neill B."/>
            <person name="Osman S."/>
            <person name="Markiewicz E."/>
            <person name="Oyono O.L."/>
            <person name="Patti C."/>
            <person name="Phunkhang P."/>
            <person name="Pierre F."/>
            <person name="Priest M."/>
            <person name="Raghuraman S."/>
            <person name="Rege F."/>
            <person name="Reyes R."/>
            <person name="Rise C."/>
            <person name="Rogov P."/>
            <person name="Ross K."/>
            <person name="Ryan E."/>
            <person name="Settipalli S."/>
            <person name="Shea T."/>
            <person name="Sherpa N."/>
            <person name="Shi L."/>
            <person name="Shih D."/>
            <person name="Sparrow T."/>
            <person name="Spaulding J."/>
            <person name="Stalker J."/>
            <person name="Stange-Thomann N."/>
            <person name="Stavropoulos S."/>
            <person name="Stone C."/>
            <person name="Strader C."/>
            <person name="Tesfaye S."/>
            <person name="Thomson T."/>
            <person name="Thoulutsang Y."/>
            <person name="Thoulutsang D."/>
            <person name="Topham K."/>
            <person name="Topping I."/>
            <person name="Tsamla T."/>
            <person name="Vassiliev H."/>
            <person name="Vo A."/>
            <person name="Wangchuk T."/>
            <person name="Wangdi T."/>
            <person name="Weiand M."/>
            <person name="Wilkinson J."/>
            <person name="Wilson A."/>
            <person name="Yadav S."/>
            <person name="Young G."/>
            <person name="Yu Q."/>
            <person name="Zembek L."/>
            <person name="Zhong D."/>
            <person name="Zimmer A."/>
            <person name="Zwirko Z."/>
            <person name="Jaffe D.B."/>
            <person name="Alvarez P."/>
            <person name="Brockman W."/>
            <person name="Butler J."/>
            <person name="Chin C."/>
            <person name="Gnerre S."/>
            <person name="Grabherr M."/>
            <person name="Kleber M."/>
            <person name="Mauceli E."/>
            <person name="MacCallum I."/>
        </authorList>
    </citation>
    <scope>NUCLEOTIDE SEQUENCE [LARGE SCALE GENOMIC DNA]</scope>
    <source>
        <strain evidence="3">Tucson 14030-0811.24</strain>
    </source>
</reference>
<dbReference type="KEGG" id="dwi:6642058"/>
<name>B4MWV1_DROWI</name>
<dbReference type="PhylomeDB" id="B4MWV1"/>
<dbReference type="OMA" id="QNWPKYC"/>
<dbReference type="AlphaFoldDB" id="B4MWV1"/>
<dbReference type="PANTHER" id="PTHR20958">
    <property type="entry name" value="GLYCINE N-ACYLTRANSFERASE-LIKE PROTEIN"/>
    <property type="match status" value="1"/>
</dbReference>
<dbReference type="EMBL" id="CH963857">
    <property type="protein sequence ID" value="EDW76590.1"/>
    <property type="molecule type" value="Genomic_DNA"/>
</dbReference>
<dbReference type="InParanoid" id="B4MWV1"/>
<dbReference type="Pfam" id="PF08445">
    <property type="entry name" value="FR47"/>
    <property type="match status" value="1"/>
</dbReference>
<proteinExistence type="predicted"/>
<gene>
    <name evidence="2" type="primary">Dwil\GK15541</name>
    <name evidence="2" type="ORF">Dwil_GK15541</name>
</gene>
<protein>
    <recommendedName>
        <fullName evidence="1">N-acetyltransferase domain-containing protein</fullName>
    </recommendedName>
</protein>
<dbReference type="Proteomes" id="UP000007798">
    <property type="component" value="Unassembled WGS sequence"/>
</dbReference>
<dbReference type="OrthoDB" id="61870at2759"/>
<accession>B4MWV1</accession>
<dbReference type="HOGENOM" id="CLU_058697_0_1_1"/>
<sequence length="288" mass="33119">MSVSLIEIGLPELQEYQRHFTKDWPKYCQEYYCLDNFINFLKSQPNIQNLKAYTLTQEKAKTEGVFLIVDRYQLFVGGLNNNTNGLVQRALEVLDWSKGLKCSSIPMRHAQALENVIKEKDLKIIFKDPTNLYYLKAEEALKLKVEPPRGFHFKTLDVKDAQLVNEAWPNRHLGSLYFIQRQIRLSVNVGLYADDTEELLAWCIRLQGGYLGALQVKESHKRRGFGSLVTREISHRIASLGQDVMALVNPLNTASCGMFDKLGFKVIDQCLWLRTEPTNGEFTWPEGE</sequence>
<dbReference type="PROSITE" id="PS51186">
    <property type="entry name" value="GNAT"/>
    <property type="match status" value="1"/>
</dbReference>
<dbReference type="GO" id="GO:0016747">
    <property type="term" value="F:acyltransferase activity, transferring groups other than amino-acyl groups"/>
    <property type="evidence" value="ECO:0007669"/>
    <property type="project" value="InterPro"/>
</dbReference>
<evidence type="ECO:0000313" key="3">
    <source>
        <dbReference type="Proteomes" id="UP000007798"/>
    </source>
</evidence>
<dbReference type="InterPro" id="IPR053225">
    <property type="entry name" value="Acyl-CoA_N-acyltransferase"/>
</dbReference>
<dbReference type="SMR" id="B4MWV1"/>
<keyword evidence="2" id="KW-0012">Acyltransferase</keyword>
<dbReference type="eggNOG" id="ENOG502RFRQ">
    <property type="taxonomic scope" value="Eukaryota"/>
</dbReference>
<dbReference type="SUPFAM" id="SSF55729">
    <property type="entry name" value="Acyl-CoA N-acyltransferases (Nat)"/>
    <property type="match status" value="1"/>
</dbReference>
<feature type="domain" description="N-acetyltransferase" evidence="1">
    <location>
        <begin position="151"/>
        <end position="288"/>
    </location>
</feature>
<dbReference type="InterPro" id="IPR013653">
    <property type="entry name" value="GCN5-like_dom"/>
</dbReference>
<keyword evidence="3" id="KW-1185">Reference proteome</keyword>